<comment type="caution">
    <text evidence="9">The sequence shown here is derived from an EMBL/GenBank/DDBJ whole genome shotgun (WGS) entry which is preliminary data.</text>
</comment>
<dbReference type="AlphaFoldDB" id="A0A7J6M4T2"/>
<dbReference type="GO" id="GO:0016491">
    <property type="term" value="F:oxidoreductase activity"/>
    <property type="evidence" value="ECO:0007669"/>
    <property type="project" value="InterPro"/>
</dbReference>
<feature type="region of interest" description="Disordered" evidence="6">
    <location>
        <begin position="1"/>
        <end position="34"/>
    </location>
</feature>
<dbReference type="EMBL" id="JABAHT010000072">
    <property type="protein sequence ID" value="KAF4666514.1"/>
    <property type="molecule type" value="Genomic_DNA"/>
</dbReference>
<dbReference type="GO" id="GO:0006629">
    <property type="term" value="P:lipid metabolic process"/>
    <property type="evidence" value="ECO:0007669"/>
    <property type="project" value="InterPro"/>
</dbReference>
<sequence>MVLKPVKRGTHTAGEKSDTTAEAKPTATNGSTESQWRLDPTAIRYAFLSLGIWISFTVFGYCQESLTRQEFNGRRFVWTEALIVCQCISNVIVSGTVICFSRSPTTASNEEKSLKPVNKWTANVPVRDWFVVALGYLGAHSFGLAALKHIIFPLQVIIKSCKSIPVMIGEIVIAHHPPSLAKTINVIQLSGGVALFMYAKAASSSAGKGLTWDSEMLFGASLACMALVCDAIYGPYQNKICKKHNPSNWVLMFNMNFFELVVALGMAIYNNEIVPAFKFVMEDPYEVGSRLALYCMTMSLGNVFIFLMQKEFGALAVAKTTTVRKLVSVVLSVLMFGHRILPVQWLAILIVFTAPMTEKRINELRKPTALHLSAVGWTSSSFFPSQKPIFVSLYTMCSTTTITQTETVELRPSPEAAGDLRTEADTKGLTAEEFLKVGPSVPALQSAIPLHCRERSLLRSASCVVRDLLYITACATIHYLLLTSIPEDYALLRGGLWCVYIFWQGVFFTGIWVMGHECGHGAFSPYPLVNDSVGFVLHSALLVPYFSWQYSHSRHHKFTNHITKGETHVASLKHELNAFSRIQNTLEDYSLDEVFPVFPLAMLLFGFPIYLFWNVTGGRVGYDGRPYNKVKPSHFNPDGGLFPPHMREKVLLSGLGCIISLLIAAYCAKIVGLDNVVLWYGCPYLMTNGWLTLYTSLQHTHGGVPHYGDEAFTFIRGALASVDRPPYGLFSTHFHHEIGTTHVLHHIDSRIPCYHAREATEAIKPVLGHYYRVDNTPIVKAFLRAHRECKFVEGIDGVQFYRPGQPKGVVSCSSRGEGQ</sequence>
<protein>
    <submittedName>
        <fullName evidence="9">Putative linoleoyl-CoA desaturase</fullName>
    </submittedName>
</protein>
<dbReference type="Pfam" id="PF08449">
    <property type="entry name" value="UAA"/>
    <property type="match status" value="1"/>
</dbReference>
<dbReference type="GO" id="GO:0016020">
    <property type="term" value="C:membrane"/>
    <property type="evidence" value="ECO:0007669"/>
    <property type="project" value="UniProtKB-SubCell"/>
</dbReference>
<dbReference type="Proteomes" id="UP000570595">
    <property type="component" value="Unassembled WGS sequence"/>
</dbReference>
<dbReference type="CDD" id="cd03507">
    <property type="entry name" value="Delta12-FADS-like"/>
    <property type="match status" value="1"/>
</dbReference>
<feature type="compositionally biased region" description="Basic residues" evidence="6">
    <location>
        <begin position="1"/>
        <end position="10"/>
    </location>
</feature>
<dbReference type="OrthoDB" id="1461976at2759"/>
<keyword evidence="2" id="KW-0813">Transport</keyword>
<evidence type="ECO:0000256" key="6">
    <source>
        <dbReference type="SAM" id="MobiDB-lite"/>
    </source>
</evidence>
<feature type="transmembrane region" description="Helical" evidence="7">
    <location>
        <begin position="650"/>
        <end position="671"/>
    </location>
</feature>
<keyword evidence="3 7" id="KW-0812">Transmembrane</keyword>
<evidence type="ECO:0000256" key="5">
    <source>
        <dbReference type="ARBA" id="ARBA00023136"/>
    </source>
</evidence>
<feature type="transmembrane region" description="Helical" evidence="7">
    <location>
        <begin position="248"/>
        <end position="270"/>
    </location>
</feature>
<dbReference type="GO" id="GO:0055085">
    <property type="term" value="P:transmembrane transport"/>
    <property type="evidence" value="ECO:0007669"/>
    <property type="project" value="InterPro"/>
</dbReference>
<feature type="transmembrane region" description="Helical" evidence="7">
    <location>
        <begin position="463"/>
        <end position="482"/>
    </location>
</feature>
<gene>
    <name evidence="9" type="primary">FAD2</name>
    <name evidence="9" type="ORF">FOZ61_009659</name>
</gene>
<feature type="transmembrane region" description="Helical" evidence="7">
    <location>
        <begin position="291"/>
        <end position="309"/>
    </location>
</feature>
<organism evidence="9 10">
    <name type="scientific">Perkinsus olseni</name>
    <name type="common">Perkinsus atlanticus</name>
    <dbReference type="NCBI Taxonomy" id="32597"/>
    <lineage>
        <taxon>Eukaryota</taxon>
        <taxon>Sar</taxon>
        <taxon>Alveolata</taxon>
        <taxon>Perkinsozoa</taxon>
        <taxon>Perkinsea</taxon>
        <taxon>Perkinsida</taxon>
        <taxon>Perkinsidae</taxon>
        <taxon>Perkinsus</taxon>
    </lineage>
</organism>
<feature type="transmembrane region" description="Helical" evidence="7">
    <location>
        <begin position="594"/>
        <end position="613"/>
    </location>
</feature>
<feature type="transmembrane region" description="Helical" evidence="7">
    <location>
        <begin position="42"/>
        <end position="61"/>
    </location>
</feature>
<dbReference type="InterPro" id="IPR013657">
    <property type="entry name" value="SCL35B1-4/HUT1"/>
</dbReference>
<keyword evidence="4 7" id="KW-1133">Transmembrane helix</keyword>
<evidence type="ECO:0000313" key="10">
    <source>
        <dbReference type="Proteomes" id="UP000570595"/>
    </source>
</evidence>
<evidence type="ECO:0000256" key="7">
    <source>
        <dbReference type="SAM" id="Phobius"/>
    </source>
</evidence>
<evidence type="ECO:0000256" key="2">
    <source>
        <dbReference type="ARBA" id="ARBA00022448"/>
    </source>
</evidence>
<keyword evidence="5 7" id="KW-0472">Membrane</keyword>
<evidence type="ECO:0000256" key="3">
    <source>
        <dbReference type="ARBA" id="ARBA00022692"/>
    </source>
</evidence>
<dbReference type="Pfam" id="PF00487">
    <property type="entry name" value="FA_desaturase"/>
    <property type="match status" value="1"/>
</dbReference>
<feature type="transmembrane region" description="Helical" evidence="7">
    <location>
        <begin position="129"/>
        <end position="147"/>
    </location>
</feature>
<feature type="transmembrane region" description="Helical" evidence="7">
    <location>
        <begin position="81"/>
        <end position="103"/>
    </location>
</feature>
<evidence type="ECO:0000259" key="8">
    <source>
        <dbReference type="Pfam" id="PF00487"/>
    </source>
</evidence>
<evidence type="ECO:0000256" key="4">
    <source>
        <dbReference type="ARBA" id="ARBA00022989"/>
    </source>
</evidence>
<feature type="transmembrane region" description="Helical" evidence="7">
    <location>
        <begin position="526"/>
        <end position="548"/>
    </location>
</feature>
<feature type="transmembrane region" description="Helical" evidence="7">
    <location>
        <begin position="329"/>
        <end position="352"/>
    </location>
</feature>
<dbReference type="InterPro" id="IPR012171">
    <property type="entry name" value="Fatty_acid_desaturase"/>
</dbReference>
<feature type="transmembrane region" description="Helical" evidence="7">
    <location>
        <begin position="494"/>
        <end position="514"/>
    </location>
</feature>
<comment type="subcellular location">
    <subcellularLocation>
        <location evidence="1">Membrane</location>
        <topology evidence="1">Multi-pass membrane protein</topology>
    </subcellularLocation>
</comment>
<dbReference type="PANTHER" id="PTHR32100">
    <property type="entry name" value="OMEGA-6 FATTY ACID DESATURASE, CHLOROPLASTIC"/>
    <property type="match status" value="1"/>
</dbReference>
<dbReference type="InterPro" id="IPR005804">
    <property type="entry name" value="FA_desaturase_dom"/>
</dbReference>
<name>A0A7J6M4T2_PEROL</name>
<accession>A0A7J6M4T2</accession>
<evidence type="ECO:0000256" key="1">
    <source>
        <dbReference type="ARBA" id="ARBA00004141"/>
    </source>
</evidence>
<reference evidence="9 10" key="1">
    <citation type="submission" date="2020-04" db="EMBL/GenBank/DDBJ databases">
        <title>Perkinsus olseni comparative genomics.</title>
        <authorList>
            <person name="Bogema D.R."/>
        </authorList>
    </citation>
    <scope>NUCLEOTIDE SEQUENCE [LARGE SCALE GENOMIC DNA]</scope>
    <source>
        <strain evidence="9">ATCC PRA-179</strain>
    </source>
</reference>
<evidence type="ECO:0000313" key="9">
    <source>
        <dbReference type="EMBL" id="KAF4666514.1"/>
    </source>
</evidence>
<proteinExistence type="predicted"/>
<feature type="domain" description="Fatty acid desaturase" evidence="8">
    <location>
        <begin position="497"/>
        <end position="773"/>
    </location>
</feature>